<name>A0A1D1W7V7_RAMVA</name>
<comment type="caution">
    <text evidence="2">The sequence shown here is derived from an EMBL/GenBank/DDBJ whole genome shotgun (WGS) entry which is preliminary data.</text>
</comment>
<feature type="region of interest" description="Disordered" evidence="1">
    <location>
        <begin position="30"/>
        <end position="64"/>
    </location>
</feature>
<protein>
    <submittedName>
        <fullName evidence="2">Uncharacterized protein</fullName>
    </submittedName>
</protein>
<proteinExistence type="predicted"/>
<accession>A0A1D1W7V7</accession>
<feature type="compositionally biased region" description="Basic and acidic residues" evidence="1">
    <location>
        <begin position="371"/>
        <end position="380"/>
    </location>
</feature>
<sequence>MRTGRDVQRFSFHDPHNKTAMAAHAFYTGQESLPEKGRDNHSCRNGPKPNSSSLPRPESTRHLSPCQKPVLKADWECPCLEDPVPACKLVPDPEIEQLRTRLEAIPPRIHNIDGILDKVAEDMVQLKDMIFARRKTIVDFASLIKQGPPKWVPEPMPPFVPRDCSVKPVPPLKCPCAPSTPVKADFNCPFTGKVASKISVLVPIEKTQSTIQPPAEVNSAVSSAGPKALRQQPSKRNSTESANTHVIANAIVEEIMGPHQGVSQMFEVEPEVPKEMVLPVEVSRRRSSVSSATSTLLKKQQLYVETATEQPPPPPPPPPQVSQQRGHQQFQQPQQQQSQTHQEQQLCQRQSIQQEQRPPQRVATRLKRTSRTSESDRQPRYTEVFADAEAVLNQLRRDSSSR</sequence>
<dbReference type="EMBL" id="BDGG01000015">
    <property type="protein sequence ID" value="GAV07584.1"/>
    <property type="molecule type" value="Genomic_DNA"/>
</dbReference>
<feature type="compositionally biased region" description="Low complexity" evidence="1">
    <location>
        <begin position="321"/>
        <end position="348"/>
    </location>
</feature>
<evidence type="ECO:0000313" key="3">
    <source>
        <dbReference type="Proteomes" id="UP000186922"/>
    </source>
</evidence>
<dbReference type="Proteomes" id="UP000186922">
    <property type="component" value="Unassembled WGS sequence"/>
</dbReference>
<evidence type="ECO:0000256" key="1">
    <source>
        <dbReference type="SAM" id="MobiDB-lite"/>
    </source>
</evidence>
<keyword evidence="3" id="KW-1185">Reference proteome</keyword>
<feature type="region of interest" description="Disordered" evidence="1">
    <location>
        <begin position="211"/>
        <end position="242"/>
    </location>
</feature>
<feature type="compositionally biased region" description="Basic and acidic residues" evidence="1">
    <location>
        <begin position="33"/>
        <end position="42"/>
    </location>
</feature>
<dbReference type="AlphaFoldDB" id="A0A1D1W7V7"/>
<feature type="compositionally biased region" description="Polar residues" evidence="1">
    <location>
        <begin position="231"/>
        <end position="242"/>
    </location>
</feature>
<reference evidence="2 3" key="1">
    <citation type="journal article" date="2016" name="Nat. Commun.">
        <title>Extremotolerant tardigrade genome and improved radiotolerance of human cultured cells by tardigrade-unique protein.</title>
        <authorList>
            <person name="Hashimoto T."/>
            <person name="Horikawa D.D."/>
            <person name="Saito Y."/>
            <person name="Kuwahara H."/>
            <person name="Kozuka-Hata H."/>
            <person name="Shin-I T."/>
            <person name="Minakuchi Y."/>
            <person name="Ohishi K."/>
            <person name="Motoyama A."/>
            <person name="Aizu T."/>
            <person name="Enomoto A."/>
            <person name="Kondo K."/>
            <person name="Tanaka S."/>
            <person name="Hara Y."/>
            <person name="Koshikawa S."/>
            <person name="Sagara H."/>
            <person name="Miura T."/>
            <person name="Yokobori S."/>
            <person name="Miyagawa K."/>
            <person name="Suzuki Y."/>
            <person name="Kubo T."/>
            <person name="Oyama M."/>
            <person name="Kohara Y."/>
            <person name="Fujiyama A."/>
            <person name="Arakawa K."/>
            <person name="Katayama T."/>
            <person name="Toyoda A."/>
            <person name="Kunieda T."/>
        </authorList>
    </citation>
    <scope>NUCLEOTIDE SEQUENCE [LARGE SCALE GENOMIC DNA]</scope>
    <source>
        <strain evidence="2 3">YOKOZUNA-1</strain>
    </source>
</reference>
<feature type="compositionally biased region" description="Pro residues" evidence="1">
    <location>
        <begin position="310"/>
        <end position="320"/>
    </location>
</feature>
<evidence type="ECO:0000313" key="2">
    <source>
        <dbReference type="EMBL" id="GAV07584.1"/>
    </source>
</evidence>
<organism evidence="2 3">
    <name type="scientific">Ramazzottius varieornatus</name>
    <name type="common">Water bear</name>
    <name type="synonym">Tardigrade</name>
    <dbReference type="NCBI Taxonomy" id="947166"/>
    <lineage>
        <taxon>Eukaryota</taxon>
        <taxon>Metazoa</taxon>
        <taxon>Ecdysozoa</taxon>
        <taxon>Tardigrada</taxon>
        <taxon>Eutardigrada</taxon>
        <taxon>Parachela</taxon>
        <taxon>Hypsibioidea</taxon>
        <taxon>Ramazzottiidae</taxon>
        <taxon>Ramazzottius</taxon>
    </lineage>
</organism>
<gene>
    <name evidence="2" type="primary">RvY_17403-1</name>
    <name evidence="2" type="synonym">RvY_17403.1</name>
    <name evidence="2" type="ORF">RvY_17403</name>
</gene>
<feature type="region of interest" description="Disordered" evidence="1">
    <location>
        <begin position="304"/>
        <end position="382"/>
    </location>
</feature>